<protein>
    <recommendedName>
        <fullName evidence="1">Chromo domain-containing protein</fullName>
    </recommendedName>
</protein>
<dbReference type="EMBL" id="JAYMYR010000010">
    <property type="protein sequence ID" value="KAK7334462.1"/>
    <property type="molecule type" value="Genomic_DNA"/>
</dbReference>
<sequence length="233" mass="27058">MEFRNFDPRHTGELLKHMDRQNEVLMEAYRSMFHELRKLQVEEEMLMRKMHEVMSNHGLTTRVDEKESVAPEAILATREEQRNGKTIFEWLIRWKAQPVEEATWEAAETIKEKFPSFFLEDKAEPSEGGLDGNPLPIVLAQPTSEKPLLVYSRRSKDHVPKTSTTFQESLLGKGGRIDPIIGHRWKEVEVDEELLLSKQLRTNGLCLFVIIAILELIIVELINPSHFEAKEEQ</sequence>
<organism evidence="2 3">
    <name type="scientific">Phaseolus coccineus</name>
    <name type="common">Scarlet runner bean</name>
    <name type="synonym">Phaseolus multiflorus</name>
    <dbReference type="NCBI Taxonomy" id="3886"/>
    <lineage>
        <taxon>Eukaryota</taxon>
        <taxon>Viridiplantae</taxon>
        <taxon>Streptophyta</taxon>
        <taxon>Embryophyta</taxon>
        <taxon>Tracheophyta</taxon>
        <taxon>Spermatophyta</taxon>
        <taxon>Magnoliopsida</taxon>
        <taxon>eudicotyledons</taxon>
        <taxon>Gunneridae</taxon>
        <taxon>Pentapetalae</taxon>
        <taxon>rosids</taxon>
        <taxon>fabids</taxon>
        <taxon>Fabales</taxon>
        <taxon>Fabaceae</taxon>
        <taxon>Papilionoideae</taxon>
        <taxon>50 kb inversion clade</taxon>
        <taxon>NPAAA clade</taxon>
        <taxon>indigoferoid/millettioid clade</taxon>
        <taxon>Phaseoleae</taxon>
        <taxon>Phaseolus</taxon>
    </lineage>
</organism>
<evidence type="ECO:0000313" key="3">
    <source>
        <dbReference type="Proteomes" id="UP001374584"/>
    </source>
</evidence>
<dbReference type="Proteomes" id="UP001374584">
    <property type="component" value="Unassembled WGS sequence"/>
</dbReference>
<proteinExistence type="predicted"/>
<dbReference type="PANTHER" id="PTHR37718:SF2">
    <property type="entry name" value="OS03G0205150 PROTEIN"/>
    <property type="match status" value="1"/>
</dbReference>
<dbReference type="PANTHER" id="PTHR37718">
    <property type="entry name" value="BNAC03G61340D PROTEIN"/>
    <property type="match status" value="1"/>
</dbReference>
<feature type="domain" description="Chromo" evidence="1">
    <location>
        <begin position="69"/>
        <end position="120"/>
    </location>
</feature>
<dbReference type="InterPro" id="IPR016197">
    <property type="entry name" value="Chromo-like_dom_sf"/>
</dbReference>
<name>A0AAN9LHK6_PHACN</name>
<comment type="caution">
    <text evidence="2">The sequence shown here is derived from an EMBL/GenBank/DDBJ whole genome shotgun (WGS) entry which is preliminary data.</text>
</comment>
<evidence type="ECO:0000259" key="1">
    <source>
        <dbReference type="PROSITE" id="PS50013"/>
    </source>
</evidence>
<dbReference type="AlphaFoldDB" id="A0AAN9LHK6"/>
<dbReference type="SUPFAM" id="SSF54160">
    <property type="entry name" value="Chromo domain-like"/>
    <property type="match status" value="1"/>
</dbReference>
<dbReference type="PROSITE" id="PS50013">
    <property type="entry name" value="CHROMO_2"/>
    <property type="match status" value="1"/>
</dbReference>
<gene>
    <name evidence="2" type="ORF">VNO80_26219</name>
</gene>
<evidence type="ECO:0000313" key="2">
    <source>
        <dbReference type="EMBL" id="KAK7334462.1"/>
    </source>
</evidence>
<dbReference type="InterPro" id="IPR023780">
    <property type="entry name" value="Chromo_domain"/>
</dbReference>
<dbReference type="Pfam" id="PF00385">
    <property type="entry name" value="Chromo"/>
    <property type="match status" value="1"/>
</dbReference>
<reference evidence="2 3" key="1">
    <citation type="submission" date="2024-01" db="EMBL/GenBank/DDBJ databases">
        <title>The genomes of 5 underutilized Papilionoideae crops provide insights into root nodulation and disease resistanc.</title>
        <authorList>
            <person name="Jiang F."/>
        </authorList>
    </citation>
    <scope>NUCLEOTIDE SEQUENCE [LARGE SCALE GENOMIC DNA]</scope>
    <source>
        <strain evidence="2">JINMINGXINNONG_FW02</strain>
        <tissue evidence="2">Leaves</tissue>
    </source>
</reference>
<accession>A0AAN9LHK6</accession>
<dbReference type="Gene3D" id="2.40.50.40">
    <property type="match status" value="1"/>
</dbReference>
<keyword evidence="3" id="KW-1185">Reference proteome</keyword>
<dbReference type="InterPro" id="IPR000953">
    <property type="entry name" value="Chromo/chromo_shadow_dom"/>
</dbReference>